<dbReference type="Pfam" id="PF00572">
    <property type="entry name" value="Ribosomal_L13"/>
    <property type="match status" value="1"/>
</dbReference>
<comment type="similarity">
    <text evidence="1 4">Belongs to the universal ribosomal protein uL13 family.</text>
</comment>
<proteinExistence type="inferred from homology"/>
<dbReference type="STRING" id="1288291.A0A059F2R5"/>
<dbReference type="PANTHER" id="PTHR11545">
    <property type="entry name" value="RIBOSOMAL PROTEIN L13"/>
    <property type="match status" value="1"/>
</dbReference>
<evidence type="ECO:0000256" key="3">
    <source>
        <dbReference type="ARBA" id="ARBA00023274"/>
    </source>
</evidence>
<feature type="non-terminal residue" evidence="5">
    <location>
        <position position="190"/>
    </location>
</feature>
<dbReference type="AlphaFoldDB" id="A0A059F2R5"/>
<sequence length="190" mass="21988">MCQEEIIIDGTDHIAGRLGSYIAKSLLEGKKVTVICAESIKLTGPIHRRKLSYKDFLNKRCLVNPRRGPYHWKQPSKYFMRVVKRMLPYKIKRGATALSNLTVYDGFPEEFINEKIMVYPSALLEYKADPVRKSSTLGELLSCFGWKHAEVTDKLKSKVLSKLDERNAKVEQRNNKIEEFVNSNEFKKLF</sequence>
<evidence type="ECO:0000256" key="4">
    <source>
        <dbReference type="RuleBase" id="RU003877"/>
    </source>
</evidence>
<dbReference type="NCBIfam" id="TIGR01077">
    <property type="entry name" value="L13_A_E"/>
    <property type="match status" value="1"/>
</dbReference>
<dbReference type="Proteomes" id="UP000030655">
    <property type="component" value="Unassembled WGS sequence"/>
</dbReference>
<dbReference type="PANTHER" id="PTHR11545:SF3">
    <property type="entry name" value="LARGE RIBOSOMAL SUBUNIT PROTEIN UL13"/>
    <property type="match status" value="1"/>
</dbReference>
<dbReference type="CDD" id="cd00392">
    <property type="entry name" value="Ribosomal_L13"/>
    <property type="match status" value="1"/>
</dbReference>
<evidence type="ECO:0000313" key="5">
    <source>
        <dbReference type="EMBL" id="KCZ81299.1"/>
    </source>
</evidence>
<dbReference type="OrthoDB" id="1882297at2759"/>
<dbReference type="EMBL" id="KK365145">
    <property type="protein sequence ID" value="KCZ81299.1"/>
    <property type="molecule type" value="Genomic_DNA"/>
</dbReference>
<reference evidence="5 6" key="2">
    <citation type="submission" date="2014-03" db="EMBL/GenBank/DDBJ databases">
        <title>The Genome Sequence of Anncaliia algerae insect isolate PRA339.</title>
        <authorList>
            <consortium name="The Broad Institute Genome Sequencing Platform"/>
            <consortium name="The Broad Institute Genome Sequencing Center for Infectious Disease"/>
            <person name="Cuomo C."/>
            <person name="Becnel J."/>
            <person name="Sanscrainte N."/>
            <person name="Walker B."/>
            <person name="Young S.K."/>
            <person name="Zeng Q."/>
            <person name="Gargeya S."/>
            <person name="Fitzgerald M."/>
            <person name="Haas B."/>
            <person name="Abouelleil A."/>
            <person name="Alvarado L."/>
            <person name="Arachchi H.M."/>
            <person name="Berlin A.M."/>
            <person name="Chapman S.B."/>
            <person name="Dewar J."/>
            <person name="Goldberg J."/>
            <person name="Griggs A."/>
            <person name="Gujja S."/>
            <person name="Hansen M."/>
            <person name="Howarth C."/>
            <person name="Imamovic A."/>
            <person name="Larimer J."/>
            <person name="McCowan C."/>
            <person name="Murphy C."/>
            <person name="Neiman D."/>
            <person name="Pearson M."/>
            <person name="Priest M."/>
            <person name="Roberts A."/>
            <person name="Saif S."/>
            <person name="Shea T."/>
            <person name="Sisk P."/>
            <person name="Sykes S."/>
            <person name="Wortman J."/>
            <person name="Nusbaum C."/>
            <person name="Birren B."/>
        </authorList>
    </citation>
    <scope>NUCLEOTIDE SEQUENCE [LARGE SCALE GENOMIC DNA]</scope>
    <source>
        <strain evidence="5 6">PRA339</strain>
    </source>
</reference>
<dbReference type="PROSITE" id="PS00783">
    <property type="entry name" value="RIBOSOMAL_L13"/>
    <property type="match status" value="1"/>
</dbReference>
<dbReference type="VEuPathDB" id="MicrosporidiaDB:H312_01295"/>
<reference evidence="6" key="1">
    <citation type="submission" date="2013-02" db="EMBL/GenBank/DDBJ databases">
        <authorList>
            <consortium name="The Broad Institute Genome Sequencing Platform"/>
            <person name="Cuomo C."/>
            <person name="Becnel J."/>
            <person name="Sanscrainte N."/>
            <person name="Walker B."/>
            <person name="Young S.K."/>
            <person name="Zeng Q."/>
            <person name="Gargeya S."/>
            <person name="Fitzgerald M."/>
            <person name="Haas B."/>
            <person name="Abouelleil A."/>
            <person name="Alvarado L."/>
            <person name="Arachchi H.M."/>
            <person name="Berlin A.M."/>
            <person name="Chapman S.B."/>
            <person name="Dewar J."/>
            <person name="Goldberg J."/>
            <person name="Griggs A."/>
            <person name="Gujja S."/>
            <person name="Hansen M."/>
            <person name="Howarth C."/>
            <person name="Imamovic A."/>
            <person name="Larimer J."/>
            <person name="McCowan C."/>
            <person name="Murphy C."/>
            <person name="Neiman D."/>
            <person name="Pearson M."/>
            <person name="Priest M."/>
            <person name="Roberts A."/>
            <person name="Saif S."/>
            <person name="Shea T."/>
            <person name="Sisk P."/>
            <person name="Sykes S."/>
            <person name="Wortman J."/>
            <person name="Nusbaum C."/>
            <person name="Birren B."/>
        </authorList>
    </citation>
    <scope>NUCLEOTIDE SEQUENCE [LARGE SCALE GENOMIC DNA]</scope>
    <source>
        <strain evidence="6">PRA339</strain>
    </source>
</reference>
<dbReference type="GO" id="GO:0003735">
    <property type="term" value="F:structural constituent of ribosome"/>
    <property type="evidence" value="ECO:0007669"/>
    <property type="project" value="InterPro"/>
</dbReference>
<evidence type="ECO:0000313" key="6">
    <source>
        <dbReference type="Proteomes" id="UP000030655"/>
    </source>
</evidence>
<dbReference type="Gene3D" id="3.90.1180.10">
    <property type="entry name" value="Ribosomal protein L13"/>
    <property type="match status" value="1"/>
</dbReference>
<dbReference type="SUPFAM" id="SSF52161">
    <property type="entry name" value="Ribosomal protein L13"/>
    <property type="match status" value="1"/>
</dbReference>
<keyword evidence="3 4" id="KW-0687">Ribonucleoprotein</keyword>
<dbReference type="GO" id="GO:0006412">
    <property type="term" value="P:translation"/>
    <property type="evidence" value="ECO:0007669"/>
    <property type="project" value="InterPro"/>
</dbReference>
<evidence type="ECO:0000256" key="1">
    <source>
        <dbReference type="ARBA" id="ARBA00006227"/>
    </source>
</evidence>
<dbReference type="InterPro" id="IPR005822">
    <property type="entry name" value="Ribosomal_uL13"/>
</dbReference>
<evidence type="ECO:0000256" key="2">
    <source>
        <dbReference type="ARBA" id="ARBA00022980"/>
    </source>
</evidence>
<accession>A0A059F2R5</accession>
<dbReference type="InterPro" id="IPR036899">
    <property type="entry name" value="Ribosomal_uL13_sf"/>
</dbReference>
<organism evidence="5 6">
    <name type="scientific">Anncaliia algerae PRA339</name>
    <dbReference type="NCBI Taxonomy" id="1288291"/>
    <lineage>
        <taxon>Eukaryota</taxon>
        <taxon>Fungi</taxon>
        <taxon>Fungi incertae sedis</taxon>
        <taxon>Microsporidia</taxon>
        <taxon>Tubulinosematoidea</taxon>
        <taxon>Tubulinosematidae</taxon>
        <taxon>Anncaliia</taxon>
    </lineage>
</organism>
<name>A0A059F2R5_9MICR</name>
<keyword evidence="6" id="KW-1185">Reference proteome</keyword>
<dbReference type="GO" id="GO:0017148">
    <property type="term" value="P:negative regulation of translation"/>
    <property type="evidence" value="ECO:0007669"/>
    <property type="project" value="TreeGrafter"/>
</dbReference>
<dbReference type="InterPro" id="IPR005755">
    <property type="entry name" value="Ribosomal_uL13_euk/arc"/>
</dbReference>
<dbReference type="GO" id="GO:0003729">
    <property type="term" value="F:mRNA binding"/>
    <property type="evidence" value="ECO:0007669"/>
    <property type="project" value="TreeGrafter"/>
</dbReference>
<keyword evidence="2 4" id="KW-0689">Ribosomal protein</keyword>
<dbReference type="InterPro" id="IPR023563">
    <property type="entry name" value="Ribosomal_uL13_CS"/>
</dbReference>
<dbReference type="HOGENOM" id="CLU_076922_1_1_1"/>
<gene>
    <name evidence="5" type="ORF">H312_01295</name>
</gene>
<dbReference type="GO" id="GO:0022625">
    <property type="term" value="C:cytosolic large ribosomal subunit"/>
    <property type="evidence" value="ECO:0007669"/>
    <property type="project" value="TreeGrafter"/>
</dbReference>
<protein>
    <submittedName>
        <fullName evidence="5">Ribosomal protein L13</fullName>
    </submittedName>
</protein>